<evidence type="ECO:0000313" key="1">
    <source>
        <dbReference type="EMBL" id="MPC69351.1"/>
    </source>
</evidence>
<keyword evidence="2" id="KW-1185">Reference proteome</keyword>
<name>A0A5B7H9I3_PORTR</name>
<dbReference type="Proteomes" id="UP000324222">
    <property type="component" value="Unassembled WGS sequence"/>
</dbReference>
<sequence>MGAKQQSPTHHPHPHPRLYTIHLNPLNPAARNSSNLACRTLITAPITSTINQIPAIICDISAWAKLDGGAAAAERDTDSGVVRRGLAWLGGAARRSHSQSSSHC</sequence>
<proteinExistence type="predicted"/>
<dbReference type="AlphaFoldDB" id="A0A5B7H9I3"/>
<evidence type="ECO:0000313" key="2">
    <source>
        <dbReference type="Proteomes" id="UP000324222"/>
    </source>
</evidence>
<comment type="caution">
    <text evidence="1">The sequence shown here is derived from an EMBL/GenBank/DDBJ whole genome shotgun (WGS) entry which is preliminary data.</text>
</comment>
<protein>
    <submittedName>
        <fullName evidence="1">Uncharacterized protein</fullName>
    </submittedName>
</protein>
<organism evidence="1 2">
    <name type="scientific">Portunus trituberculatus</name>
    <name type="common">Swimming crab</name>
    <name type="synonym">Neptunus trituberculatus</name>
    <dbReference type="NCBI Taxonomy" id="210409"/>
    <lineage>
        <taxon>Eukaryota</taxon>
        <taxon>Metazoa</taxon>
        <taxon>Ecdysozoa</taxon>
        <taxon>Arthropoda</taxon>
        <taxon>Crustacea</taxon>
        <taxon>Multicrustacea</taxon>
        <taxon>Malacostraca</taxon>
        <taxon>Eumalacostraca</taxon>
        <taxon>Eucarida</taxon>
        <taxon>Decapoda</taxon>
        <taxon>Pleocyemata</taxon>
        <taxon>Brachyura</taxon>
        <taxon>Eubrachyura</taxon>
        <taxon>Portunoidea</taxon>
        <taxon>Portunidae</taxon>
        <taxon>Portuninae</taxon>
        <taxon>Portunus</taxon>
    </lineage>
</organism>
<dbReference type="EMBL" id="VSRR010029260">
    <property type="protein sequence ID" value="MPC69351.1"/>
    <property type="molecule type" value="Genomic_DNA"/>
</dbReference>
<gene>
    <name evidence="1" type="ORF">E2C01_063574</name>
</gene>
<reference evidence="1 2" key="1">
    <citation type="submission" date="2019-05" db="EMBL/GenBank/DDBJ databases">
        <title>Another draft genome of Portunus trituberculatus and its Hox gene families provides insights of decapod evolution.</title>
        <authorList>
            <person name="Jeong J.-H."/>
            <person name="Song I."/>
            <person name="Kim S."/>
            <person name="Choi T."/>
            <person name="Kim D."/>
            <person name="Ryu S."/>
            <person name="Kim W."/>
        </authorList>
    </citation>
    <scope>NUCLEOTIDE SEQUENCE [LARGE SCALE GENOMIC DNA]</scope>
    <source>
        <tissue evidence="1">Muscle</tissue>
    </source>
</reference>
<accession>A0A5B7H9I3</accession>